<dbReference type="Gene3D" id="3.40.50.1170">
    <property type="entry name" value="L-asparaginase, N-terminal domain"/>
    <property type="match status" value="1"/>
</dbReference>
<protein>
    <recommendedName>
        <fullName evidence="3">asparaginase</fullName>
        <ecNumber evidence="3">3.5.1.1</ecNumber>
    </recommendedName>
</protein>
<proteinExistence type="inferred from homology"/>
<dbReference type="SUPFAM" id="SSF53774">
    <property type="entry name" value="Glutaminase/Asparaginase"/>
    <property type="match status" value="1"/>
</dbReference>
<dbReference type="GO" id="GO:0005829">
    <property type="term" value="C:cytosol"/>
    <property type="evidence" value="ECO:0007669"/>
    <property type="project" value="TreeGrafter"/>
</dbReference>
<feature type="chain" id="PRO_5043658160" description="asparaginase" evidence="8">
    <location>
        <begin position="18"/>
        <end position="812"/>
    </location>
</feature>
<dbReference type="PROSITE" id="PS00144">
    <property type="entry name" value="ASN_GLN_ASE_1"/>
    <property type="match status" value="1"/>
</dbReference>
<dbReference type="Pfam" id="PF00710">
    <property type="entry name" value="Asparaginase"/>
    <property type="match status" value="1"/>
</dbReference>
<dbReference type="PRINTS" id="PR00139">
    <property type="entry name" value="ASNGLNASE"/>
</dbReference>
<dbReference type="Gene3D" id="1.10.287.2720">
    <property type="match status" value="1"/>
</dbReference>
<dbReference type="InterPro" id="IPR020827">
    <property type="entry name" value="Asparaginase/glutaminase_AS1"/>
</dbReference>
<dbReference type="InterPro" id="IPR027473">
    <property type="entry name" value="L-asparaginase_C"/>
</dbReference>
<feature type="signal peptide" evidence="8">
    <location>
        <begin position="1"/>
        <end position="17"/>
    </location>
</feature>
<accession>A0A6S6WAK5</accession>
<reference evidence="11" key="1">
    <citation type="submission" date="2021-02" db="EMBL/GenBank/DDBJ databases">
        <authorList>
            <person name="Syme A R."/>
            <person name="Syme A R."/>
            <person name="Moolhuijzen P."/>
        </authorList>
    </citation>
    <scope>NUCLEOTIDE SEQUENCE</scope>
    <source>
        <strain evidence="11">W1-1</strain>
    </source>
</reference>
<dbReference type="InterPro" id="IPR000648">
    <property type="entry name" value="Oxysterol-bd"/>
</dbReference>
<dbReference type="FunFam" id="3.40.50.1170:FF:000001">
    <property type="entry name" value="L-asparaginase 2"/>
    <property type="match status" value="1"/>
</dbReference>
<evidence type="ECO:0000256" key="4">
    <source>
        <dbReference type="ARBA" id="ARBA00022801"/>
    </source>
</evidence>
<dbReference type="EMBL" id="HG992984">
    <property type="protein sequence ID" value="CAE7200566.1"/>
    <property type="molecule type" value="Genomic_DNA"/>
</dbReference>
<dbReference type="Pfam" id="PF17763">
    <property type="entry name" value="Asparaginase_C"/>
    <property type="match status" value="1"/>
</dbReference>
<dbReference type="SUPFAM" id="SSF144000">
    <property type="entry name" value="Oxysterol-binding protein-like"/>
    <property type="match status" value="1"/>
</dbReference>
<evidence type="ECO:0000313" key="11">
    <source>
        <dbReference type="EMBL" id="CAE7200566.1"/>
    </source>
</evidence>
<dbReference type="PANTHER" id="PTHR10972">
    <property type="entry name" value="OXYSTEROL-BINDING PROTEIN-RELATED"/>
    <property type="match status" value="1"/>
</dbReference>
<dbReference type="Gene3D" id="3.40.50.40">
    <property type="match status" value="1"/>
</dbReference>
<comment type="similarity">
    <text evidence="1">Belongs to the OSBP family.</text>
</comment>
<dbReference type="GO" id="GO:0008142">
    <property type="term" value="F:oxysterol binding"/>
    <property type="evidence" value="ECO:0007669"/>
    <property type="project" value="TreeGrafter"/>
</dbReference>
<keyword evidence="4" id="KW-0378">Hydrolase</keyword>
<keyword evidence="8" id="KW-0732">Signal</keyword>
<dbReference type="Gene3D" id="3.30.70.3490">
    <property type="match status" value="1"/>
</dbReference>
<evidence type="ECO:0000259" key="9">
    <source>
        <dbReference type="Pfam" id="PF00710"/>
    </source>
</evidence>
<evidence type="ECO:0000256" key="8">
    <source>
        <dbReference type="SAM" id="SignalP"/>
    </source>
</evidence>
<sequence length="812" mass="87847">MKVSSQLLALFTSLAVASPIDLSRSNLHRLFIRQDIQTPINASLPNVTIFATGGTIASQGNTNTQTTGYSIGLGVQQLVDAVPELLNISNIAGYQTSNVASGNVNETVSLSLAHMINKELAKDEISGVVVTHGTDTLEETAFFLESTVNSTKPVVIVGAMRPATALSADGPLNLYQAVTLAASPAGRNRGTMIVLNDRIGSAFYTTKNNANTLDTFFSTEAGQLGVFINQVPFFFFAPSEPVGRTVFDVSNVTELASVSILYAHQDMEPELFQAAYKAGAQGIVYAGVGAGGVSSKASLAAEALHNTTGIPIVASHRSADAIMSNDITSNRSGLKEFISSIATISGDLSNITAPPFVLAENSTVEIPQYWADHPYLWASPASEEDPEKRALLVLKNFLGSLRGQQYAGRDEAEGVKKPLNAFLGELFLGSWNSGELGETRLISEQVGHHPPVTACYLWNNKMGIRAEGFTQQEITFSGSVSIKQKGYAIVHVDKYDEDYLLPLPNIKVKGLLGGTPHPELDGEYSLISSNGYISHIKFEGKSLFGSGDKNSFEARFFHADHPDDTIYTIEGAWNSTFTITDARSGTDIETFDVRTIKQERMTVAPLSEQDPWESRKAWNGVISALRSSDMKGVSTAKNVVENGQRQMRKDEEARGATFSPVFFTRVDRDPIFDKLVQHDPTGYTVDPEGGIWKVDRDAAEHKTRPFHAGLTPANEKTGDYKGDSQLDTREQNAPSQHRGAADTAGSHSSNGYVPNGGPVQQSPEINQPHGQNPEKSAVQRTKPAPGMQDVSAFEPSNEQIEDFLRKRTGNVR</sequence>
<evidence type="ECO:0000313" key="12">
    <source>
        <dbReference type="Proteomes" id="UP000472372"/>
    </source>
</evidence>
<evidence type="ECO:0000256" key="7">
    <source>
        <dbReference type="SAM" id="MobiDB-lite"/>
    </source>
</evidence>
<evidence type="ECO:0000256" key="3">
    <source>
        <dbReference type="ARBA" id="ARBA00012920"/>
    </source>
</evidence>
<evidence type="ECO:0000259" key="10">
    <source>
        <dbReference type="Pfam" id="PF17763"/>
    </source>
</evidence>
<dbReference type="NCBIfam" id="TIGR00520">
    <property type="entry name" value="asnASE_II"/>
    <property type="match status" value="1"/>
</dbReference>
<comment type="similarity">
    <text evidence="2 6">Belongs to the asparaginase 1 family.</text>
</comment>
<dbReference type="Gene3D" id="2.40.160.120">
    <property type="match status" value="1"/>
</dbReference>
<organism evidence="11 12">
    <name type="scientific">Pyrenophora teres f. teres</name>
    <dbReference type="NCBI Taxonomy" id="97479"/>
    <lineage>
        <taxon>Eukaryota</taxon>
        <taxon>Fungi</taxon>
        <taxon>Dikarya</taxon>
        <taxon>Ascomycota</taxon>
        <taxon>Pezizomycotina</taxon>
        <taxon>Dothideomycetes</taxon>
        <taxon>Pleosporomycetidae</taxon>
        <taxon>Pleosporales</taxon>
        <taxon>Pleosporineae</taxon>
        <taxon>Pleosporaceae</taxon>
        <taxon>Pyrenophora</taxon>
    </lineage>
</organism>
<dbReference type="AlphaFoldDB" id="A0A6S6WAK5"/>
<dbReference type="InterPro" id="IPR040919">
    <property type="entry name" value="Asparaginase_C"/>
</dbReference>
<dbReference type="PROSITE" id="PS51732">
    <property type="entry name" value="ASN_GLN_ASE_3"/>
    <property type="match status" value="1"/>
</dbReference>
<feature type="region of interest" description="Disordered" evidence="7">
    <location>
        <begin position="703"/>
        <end position="812"/>
    </location>
</feature>
<dbReference type="InterPro" id="IPR037239">
    <property type="entry name" value="OSBP_sf"/>
</dbReference>
<feature type="domain" description="Asparaginase/glutaminase C-terminal" evidence="10">
    <location>
        <begin position="258"/>
        <end position="326"/>
    </location>
</feature>
<dbReference type="PIRSF" id="PIRSF500176">
    <property type="entry name" value="L_ASNase"/>
    <property type="match status" value="1"/>
</dbReference>
<evidence type="ECO:0000256" key="1">
    <source>
        <dbReference type="ARBA" id="ARBA00008842"/>
    </source>
</evidence>
<dbReference type="InterPro" id="IPR027474">
    <property type="entry name" value="L-asparaginase_N"/>
</dbReference>
<feature type="compositionally biased region" description="Polar residues" evidence="7">
    <location>
        <begin position="745"/>
        <end position="774"/>
    </location>
</feature>
<evidence type="ECO:0000256" key="2">
    <source>
        <dbReference type="ARBA" id="ARBA00010518"/>
    </source>
</evidence>
<dbReference type="PANTHER" id="PTHR10972:SF92">
    <property type="entry name" value="OXYSTEROL BINDING PROTEIN"/>
    <property type="match status" value="1"/>
</dbReference>
<dbReference type="GO" id="GO:0006530">
    <property type="term" value="P:L-asparagine catabolic process"/>
    <property type="evidence" value="ECO:0007669"/>
    <property type="project" value="UniProtKB-ARBA"/>
</dbReference>
<dbReference type="InterPro" id="IPR006034">
    <property type="entry name" value="Asparaginase/glutaminase-like"/>
</dbReference>
<dbReference type="InterPro" id="IPR027475">
    <property type="entry name" value="Asparaginase/glutaminase_AS2"/>
</dbReference>
<dbReference type="PROSITE" id="PS00917">
    <property type="entry name" value="ASN_GLN_ASE_2"/>
    <property type="match status" value="1"/>
</dbReference>
<dbReference type="CDD" id="cd08964">
    <property type="entry name" value="L-asparaginase_II"/>
    <property type="match status" value="1"/>
</dbReference>
<dbReference type="SMART" id="SM00870">
    <property type="entry name" value="Asparaginase"/>
    <property type="match status" value="1"/>
</dbReference>
<dbReference type="Proteomes" id="UP000472372">
    <property type="component" value="Chromosome 8"/>
</dbReference>
<dbReference type="EC" id="3.5.1.1" evidence="3"/>
<dbReference type="PIRSF" id="PIRSF001220">
    <property type="entry name" value="L-ASNase_gatD"/>
    <property type="match status" value="1"/>
</dbReference>
<dbReference type="InterPro" id="IPR004550">
    <property type="entry name" value="AsnASE_II"/>
</dbReference>
<dbReference type="InterPro" id="IPR037152">
    <property type="entry name" value="L-asparaginase_N_sf"/>
</dbReference>
<dbReference type="Pfam" id="PF01237">
    <property type="entry name" value="Oxysterol_BP"/>
    <property type="match status" value="1"/>
</dbReference>
<dbReference type="GO" id="GO:0016020">
    <property type="term" value="C:membrane"/>
    <property type="evidence" value="ECO:0007669"/>
    <property type="project" value="TreeGrafter"/>
</dbReference>
<gene>
    <name evidence="11" type="ORF">PTTW11_08682</name>
</gene>
<evidence type="ECO:0000256" key="5">
    <source>
        <dbReference type="ARBA" id="ARBA00049366"/>
    </source>
</evidence>
<comment type="catalytic activity">
    <reaction evidence="5">
        <text>L-asparagine + H2O = L-aspartate + NH4(+)</text>
        <dbReference type="Rhea" id="RHEA:21016"/>
        <dbReference type="ChEBI" id="CHEBI:15377"/>
        <dbReference type="ChEBI" id="CHEBI:28938"/>
        <dbReference type="ChEBI" id="CHEBI:29991"/>
        <dbReference type="ChEBI" id="CHEBI:58048"/>
        <dbReference type="EC" id="3.5.1.1"/>
    </reaction>
</comment>
<feature type="domain" description="L-asparaginase N-terminal" evidence="9">
    <location>
        <begin position="46"/>
        <end position="230"/>
    </location>
</feature>
<dbReference type="GO" id="GO:0004067">
    <property type="term" value="F:asparaginase activity"/>
    <property type="evidence" value="ECO:0007669"/>
    <property type="project" value="UniProtKB-UniRule"/>
</dbReference>
<name>A0A6S6WAK5_9PLEO</name>
<feature type="compositionally biased region" description="Basic and acidic residues" evidence="7">
    <location>
        <begin position="716"/>
        <end position="730"/>
    </location>
</feature>
<evidence type="ECO:0000256" key="6">
    <source>
        <dbReference type="RuleBase" id="RU004456"/>
    </source>
</evidence>
<dbReference type="InterPro" id="IPR036152">
    <property type="entry name" value="Asp/glu_Ase-like_sf"/>
</dbReference>